<evidence type="ECO:0000313" key="1">
    <source>
        <dbReference type="EMBL" id="KAK2156127.1"/>
    </source>
</evidence>
<name>A0AAD9N3U1_9ANNE</name>
<dbReference type="AlphaFoldDB" id="A0AAD9N3U1"/>
<dbReference type="EMBL" id="JAODUP010000221">
    <property type="protein sequence ID" value="KAK2156127.1"/>
    <property type="molecule type" value="Genomic_DNA"/>
</dbReference>
<protein>
    <submittedName>
        <fullName evidence="1">Uncharacterized protein</fullName>
    </submittedName>
</protein>
<keyword evidence="2" id="KW-1185">Reference proteome</keyword>
<reference evidence="1" key="1">
    <citation type="journal article" date="2023" name="Mol. Biol. Evol.">
        <title>Third-Generation Sequencing Reveals the Adaptive Role of the Epigenome in Three Deep-Sea Polychaetes.</title>
        <authorList>
            <person name="Perez M."/>
            <person name="Aroh O."/>
            <person name="Sun Y."/>
            <person name="Lan Y."/>
            <person name="Juniper S.K."/>
            <person name="Young C.R."/>
            <person name="Angers B."/>
            <person name="Qian P.Y."/>
        </authorList>
    </citation>
    <scope>NUCLEOTIDE SEQUENCE</scope>
    <source>
        <strain evidence="1">P08H-3</strain>
    </source>
</reference>
<dbReference type="Proteomes" id="UP001208570">
    <property type="component" value="Unassembled WGS sequence"/>
</dbReference>
<proteinExistence type="predicted"/>
<gene>
    <name evidence="1" type="ORF">LSH36_221g04011</name>
</gene>
<sequence length="110" mass="12219">MSHPAVRFPASTDNKEQSTLELGIIQLNVTTLSTHTGRIKPDWFSRTDAICIHLHLFIAKLAQYGIRKKHAPGDLFITNITDSNIKDSIECFVSIEALASKHGCYHLTTG</sequence>
<accession>A0AAD9N3U1</accession>
<evidence type="ECO:0000313" key="2">
    <source>
        <dbReference type="Proteomes" id="UP001208570"/>
    </source>
</evidence>
<organism evidence="1 2">
    <name type="scientific">Paralvinella palmiformis</name>
    <dbReference type="NCBI Taxonomy" id="53620"/>
    <lineage>
        <taxon>Eukaryota</taxon>
        <taxon>Metazoa</taxon>
        <taxon>Spiralia</taxon>
        <taxon>Lophotrochozoa</taxon>
        <taxon>Annelida</taxon>
        <taxon>Polychaeta</taxon>
        <taxon>Sedentaria</taxon>
        <taxon>Canalipalpata</taxon>
        <taxon>Terebellida</taxon>
        <taxon>Terebelliformia</taxon>
        <taxon>Alvinellidae</taxon>
        <taxon>Paralvinella</taxon>
    </lineage>
</organism>
<comment type="caution">
    <text evidence="1">The sequence shown here is derived from an EMBL/GenBank/DDBJ whole genome shotgun (WGS) entry which is preliminary data.</text>
</comment>